<protein>
    <submittedName>
        <fullName evidence="1">Uncharacterized protein</fullName>
    </submittedName>
</protein>
<keyword evidence="2" id="KW-1185">Reference proteome</keyword>
<evidence type="ECO:0000313" key="2">
    <source>
        <dbReference type="Proteomes" id="UP001185779"/>
    </source>
</evidence>
<comment type="caution">
    <text evidence="1">The sequence shown here is derived from an EMBL/GenBank/DDBJ whole genome shotgun (WGS) entry which is preliminary data.</text>
</comment>
<evidence type="ECO:0000313" key="1">
    <source>
        <dbReference type="EMBL" id="MDV6309931.1"/>
    </source>
</evidence>
<reference evidence="1 2" key="1">
    <citation type="submission" date="2023-10" db="EMBL/GenBank/DDBJ databases">
        <title>Development of a sustainable strategy for remediation of hydrocarbon-contaminated territories based on the waste exchange concept.</title>
        <authorList>
            <person name="Krivoruchko A."/>
        </authorList>
    </citation>
    <scope>NUCLEOTIDE SEQUENCE [LARGE SCALE GENOMIC DNA]</scope>
    <source>
        <strain evidence="1 2">IEGM 1266</strain>
    </source>
</reference>
<name>A0ABU4DLM6_9ACTN</name>
<organism evidence="1 2">
    <name type="scientific">Gordonia amicalis</name>
    <dbReference type="NCBI Taxonomy" id="89053"/>
    <lineage>
        <taxon>Bacteria</taxon>
        <taxon>Bacillati</taxon>
        <taxon>Actinomycetota</taxon>
        <taxon>Actinomycetes</taxon>
        <taxon>Mycobacteriales</taxon>
        <taxon>Gordoniaceae</taxon>
        <taxon>Gordonia</taxon>
    </lineage>
</organism>
<proteinExistence type="predicted"/>
<accession>A0ABU4DLM6</accession>
<dbReference type="Proteomes" id="UP001185779">
    <property type="component" value="Unassembled WGS sequence"/>
</dbReference>
<dbReference type="RefSeq" id="WP_317505642.1">
    <property type="nucleotide sequence ID" value="NZ_JAWLKI010000038.1"/>
</dbReference>
<dbReference type="EMBL" id="JAWLKI010000038">
    <property type="protein sequence ID" value="MDV6309931.1"/>
    <property type="molecule type" value="Genomic_DNA"/>
</dbReference>
<gene>
    <name evidence="1" type="ORF">R3P94_21930</name>
</gene>
<sequence length="102" mass="11672">MAANPADDYDACPDCRRIVDRLLAELDNARRFRSLPDGYVWQDYYSPDEVIRIRTEIEAERDAALATLQQVREWGETRLPRGTLYALGDIIGVDYRNYGSGS</sequence>